<dbReference type="RefSeq" id="WP_130473447.1">
    <property type="nucleotide sequence ID" value="NZ_SFCC01000001.1"/>
</dbReference>
<proteinExistence type="predicted"/>
<gene>
    <name evidence="4" type="ORF">EWH70_02035</name>
</gene>
<keyword evidence="1 2" id="KW-0732">Signal</keyword>
<dbReference type="SUPFAM" id="SSF50494">
    <property type="entry name" value="Trypsin-like serine proteases"/>
    <property type="match status" value="1"/>
</dbReference>
<keyword evidence="4" id="KW-0378">Hydrolase</keyword>
<dbReference type="InterPro" id="IPR050966">
    <property type="entry name" value="Glutamyl_endopeptidase"/>
</dbReference>
<evidence type="ECO:0000313" key="4">
    <source>
        <dbReference type="EMBL" id="RZQ65878.1"/>
    </source>
</evidence>
<evidence type="ECO:0000256" key="1">
    <source>
        <dbReference type="ARBA" id="ARBA00022729"/>
    </source>
</evidence>
<dbReference type="PROSITE" id="PS50240">
    <property type="entry name" value="TRYPSIN_DOM"/>
    <property type="match status" value="1"/>
</dbReference>
<dbReference type="EMBL" id="SFCC01000001">
    <property type="protein sequence ID" value="RZQ65878.1"/>
    <property type="molecule type" value="Genomic_DNA"/>
</dbReference>
<dbReference type="GO" id="GO:0006508">
    <property type="term" value="P:proteolysis"/>
    <property type="evidence" value="ECO:0007669"/>
    <property type="project" value="UniProtKB-KW"/>
</dbReference>
<evidence type="ECO:0000259" key="3">
    <source>
        <dbReference type="PROSITE" id="PS50240"/>
    </source>
</evidence>
<feature type="domain" description="Peptidase S1" evidence="3">
    <location>
        <begin position="21"/>
        <end position="217"/>
    </location>
</feature>
<dbReference type="InterPro" id="IPR009003">
    <property type="entry name" value="Peptidase_S1_PA"/>
</dbReference>
<keyword evidence="4" id="KW-0645">Protease</keyword>
<name>A0A4Q7JEX0_9PSEU</name>
<dbReference type="InterPro" id="IPR043504">
    <property type="entry name" value="Peptidase_S1_PA_chymotrypsin"/>
</dbReference>
<dbReference type="GO" id="GO:0004252">
    <property type="term" value="F:serine-type endopeptidase activity"/>
    <property type="evidence" value="ECO:0007669"/>
    <property type="project" value="InterPro"/>
</dbReference>
<feature type="chain" id="PRO_5020650064" evidence="2">
    <location>
        <begin position="22"/>
        <end position="243"/>
    </location>
</feature>
<comment type="caution">
    <text evidence="4">The sequence shown here is derived from an EMBL/GenBank/DDBJ whole genome shotgun (WGS) entry which is preliminary data.</text>
</comment>
<sequence length="243" mass="26445">MRRIALSLVLVLLVLSAPAGAAGGGTPPRPPAPPAAVAFDGRPTVGALLLFGGLGPHFCTATVVESRQRNVLLTAAHCMYENEVGAPRRDVAFVPHYRDGLRPHGTWRVQRVVVSPRWPADPDHDVAFLVVEPKDGRQIADVVGANRVAFGDRREQVVDVPGYPMWTPRPVTCRNWTVDFSPTQRGFDCRGYLEGTSGGPWLTDRGEIVGVVGGFQYGGDMILHNYSPRFTEQTRRLLEQAGG</sequence>
<dbReference type="Pfam" id="PF13365">
    <property type="entry name" value="Trypsin_2"/>
    <property type="match status" value="1"/>
</dbReference>
<evidence type="ECO:0000313" key="5">
    <source>
        <dbReference type="Proteomes" id="UP000292003"/>
    </source>
</evidence>
<dbReference type="Gene3D" id="2.40.10.10">
    <property type="entry name" value="Trypsin-like serine proteases"/>
    <property type="match status" value="2"/>
</dbReference>
<dbReference type="PROSITE" id="PS00134">
    <property type="entry name" value="TRYPSIN_HIS"/>
    <property type="match status" value="1"/>
</dbReference>
<keyword evidence="5" id="KW-1185">Reference proteome</keyword>
<dbReference type="InterPro" id="IPR001254">
    <property type="entry name" value="Trypsin_dom"/>
</dbReference>
<evidence type="ECO:0000256" key="2">
    <source>
        <dbReference type="SAM" id="SignalP"/>
    </source>
</evidence>
<reference evidence="4 5" key="1">
    <citation type="submission" date="2019-02" db="EMBL/GenBank/DDBJ databases">
        <title>Draft genome sequence of Amycolatopsis sp. 8-3EHSu isolated from roots of Suaeda maritima.</title>
        <authorList>
            <person name="Duangmal K."/>
            <person name="Chantavorakit T."/>
        </authorList>
    </citation>
    <scope>NUCLEOTIDE SEQUENCE [LARGE SCALE GENOMIC DNA]</scope>
    <source>
        <strain evidence="4 5">8-3EHSu</strain>
    </source>
</reference>
<dbReference type="AlphaFoldDB" id="A0A4Q7JEX0"/>
<dbReference type="InterPro" id="IPR018114">
    <property type="entry name" value="TRYPSIN_HIS"/>
</dbReference>
<protein>
    <submittedName>
        <fullName evidence="4">Trypsin-like serine protease</fullName>
    </submittedName>
</protein>
<accession>A0A4Q7JEX0</accession>
<dbReference type="PANTHER" id="PTHR15462">
    <property type="entry name" value="SERINE PROTEASE"/>
    <property type="match status" value="1"/>
</dbReference>
<dbReference type="Proteomes" id="UP000292003">
    <property type="component" value="Unassembled WGS sequence"/>
</dbReference>
<dbReference type="OrthoDB" id="3507155at2"/>
<organism evidence="4 5">
    <name type="scientific">Amycolatopsis suaedae</name>
    <dbReference type="NCBI Taxonomy" id="2510978"/>
    <lineage>
        <taxon>Bacteria</taxon>
        <taxon>Bacillati</taxon>
        <taxon>Actinomycetota</taxon>
        <taxon>Actinomycetes</taxon>
        <taxon>Pseudonocardiales</taxon>
        <taxon>Pseudonocardiaceae</taxon>
        <taxon>Amycolatopsis</taxon>
    </lineage>
</organism>
<feature type="signal peptide" evidence="2">
    <location>
        <begin position="1"/>
        <end position="21"/>
    </location>
</feature>